<evidence type="ECO:0000256" key="4">
    <source>
        <dbReference type="ARBA" id="ARBA00022692"/>
    </source>
</evidence>
<evidence type="ECO:0000256" key="9">
    <source>
        <dbReference type="SAM" id="Coils"/>
    </source>
</evidence>
<feature type="transmembrane region" description="Helical" evidence="11">
    <location>
        <begin position="307"/>
        <end position="332"/>
    </location>
</feature>
<feature type="transmembrane region" description="Helical" evidence="11">
    <location>
        <begin position="36"/>
        <end position="58"/>
    </location>
</feature>
<evidence type="ECO:0000256" key="11">
    <source>
        <dbReference type="SAM" id="Phobius"/>
    </source>
</evidence>
<keyword evidence="6 11" id="KW-1133">Transmembrane helix</keyword>
<accession>A0AA36CGH1</accession>
<comment type="similarity">
    <text evidence="2">Belongs to the TRAM family.</text>
</comment>
<evidence type="ECO:0000259" key="12">
    <source>
        <dbReference type="PROSITE" id="PS50922"/>
    </source>
</evidence>
<dbReference type="GO" id="GO:0006616">
    <property type="term" value="P:SRP-dependent cotranslational protein targeting to membrane, translocation"/>
    <property type="evidence" value="ECO:0007669"/>
    <property type="project" value="InterPro"/>
</dbReference>
<feature type="transmembrane region" description="Helical" evidence="11">
    <location>
        <begin position="228"/>
        <end position="251"/>
    </location>
</feature>
<comment type="subcellular location">
    <subcellularLocation>
        <location evidence="1">Membrane</location>
        <topology evidence="1">Multi-pass membrane protein</topology>
    </subcellularLocation>
</comment>
<keyword evidence="9" id="KW-0175">Coiled coil</keyword>
<dbReference type="AlphaFoldDB" id="A0AA36CGH1"/>
<feature type="domain" description="TLC" evidence="12">
    <location>
        <begin position="123"/>
        <end position="335"/>
    </location>
</feature>
<keyword evidence="7 8" id="KW-0472">Membrane</keyword>
<organism evidence="13 14">
    <name type="scientific">Mesorhabditis spiculigera</name>
    <dbReference type="NCBI Taxonomy" id="96644"/>
    <lineage>
        <taxon>Eukaryota</taxon>
        <taxon>Metazoa</taxon>
        <taxon>Ecdysozoa</taxon>
        <taxon>Nematoda</taxon>
        <taxon>Chromadorea</taxon>
        <taxon>Rhabditida</taxon>
        <taxon>Rhabditina</taxon>
        <taxon>Rhabditomorpha</taxon>
        <taxon>Rhabditoidea</taxon>
        <taxon>Rhabditidae</taxon>
        <taxon>Mesorhabditinae</taxon>
        <taxon>Mesorhabditis</taxon>
    </lineage>
</organism>
<evidence type="ECO:0000313" key="14">
    <source>
        <dbReference type="Proteomes" id="UP001177023"/>
    </source>
</evidence>
<evidence type="ECO:0000256" key="10">
    <source>
        <dbReference type="SAM" id="MobiDB-lite"/>
    </source>
</evidence>
<dbReference type="PROSITE" id="PS50922">
    <property type="entry name" value="TLC"/>
    <property type="match status" value="1"/>
</dbReference>
<dbReference type="Pfam" id="PF03798">
    <property type="entry name" value="TRAM_LAG1_CLN8"/>
    <property type="match status" value="1"/>
</dbReference>
<keyword evidence="5" id="KW-0653">Protein transport</keyword>
<feature type="transmembrane region" description="Helical" evidence="11">
    <location>
        <begin position="263"/>
        <end position="287"/>
    </location>
</feature>
<feature type="coiled-coil region" evidence="9">
    <location>
        <begin position="438"/>
        <end position="527"/>
    </location>
</feature>
<feature type="transmembrane region" description="Helical" evidence="11">
    <location>
        <begin position="129"/>
        <end position="147"/>
    </location>
</feature>
<dbReference type="EMBL" id="CATQJA010001768">
    <property type="protein sequence ID" value="CAJ0568582.1"/>
    <property type="molecule type" value="Genomic_DNA"/>
</dbReference>
<evidence type="ECO:0000256" key="5">
    <source>
        <dbReference type="ARBA" id="ARBA00022927"/>
    </source>
</evidence>
<keyword evidence="4 8" id="KW-0812">Transmembrane</keyword>
<keyword evidence="3" id="KW-0813">Transport</keyword>
<feature type="transmembrane region" description="Helical" evidence="11">
    <location>
        <begin position="89"/>
        <end position="108"/>
    </location>
</feature>
<proteinExistence type="inferred from homology"/>
<feature type="transmembrane region" description="Helical" evidence="11">
    <location>
        <begin position="206"/>
        <end position="222"/>
    </location>
</feature>
<feature type="compositionally biased region" description="Polar residues" evidence="10">
    <location>
        <begin position="590"/>
        <end position="604"/>
    </location>
</feature>
<feature type="compositionally biased region" description="Basic and acidic residues" evidence="10">
    <location>
        <begin position="340"/>
        <end position="361"/>
    </location>
</feature>
<evidence type="ECO:0000256" key="7">
    <source>
        <dbReference type="ARBA" id="ARBA00023136"/>
    </source>
</evidence>
<keyword evidence="14" id="KW-1185">Reference proteome</keyword>
<sequence length="616" mass="69930">MGAEARRAATAKKKGNPPILSHDFIIQNHGDIMSCILMLVVVGFMFPTTAPLSSIFVVPQYNETVAVNVHNVQFDVQIYKSGVRDVFTVLFYTIGWITMHAIIQEYIIDKLQRKVHLSKSKLYKFGESGHHIFFAIYSIAHAGYIIHEFFTSHNDFKNLWAGYPEDHAKMNLSTKLFFILQLSYWVHHFPEFYFAKMKKDEMQHRAFLSFIHIGFIAGAYIMNFQRVAVVLLAIQYLSDVVFHIARLAHFLDKRSVAKSAFKAWNITFFVARAASAAVAGATFWYGLRQSGVPNVDLATGNFNTSFIRLNSLIAVLALQLFMLYQFVVFHFGRLRDARNRKKGGEQKKQAPVKRSDKRTDSESSAQESAAVTPEQKSPGKRKQKAHIVELIKDRETATPPLQINCVLDAATDSCSLELVSKLTLQTSKISIGLKRVVSEELNNHLIEALHKMKELTEKNQQLESEYRLELEEKEVANNAIEDLRQDLNDRDDHVELREKEAGMIVEREKLEAELKARQKELEDFQAKQHYSKQMMDKFQANRLAHPSPFGNPAIGASPVSFRPAMVPALRPPPTGVLGPLLSTQRNFTATQLGTPLRNSPQQQLLAKYTEPAPKEK</sequence>
<evidence type="ECO:0000256" key="3">
    <source>
        <dbReference type="ARBA" id="ARBA00022448"/>
    </source>
</evidence>
<evidence type="ECO:0000256" key="1">
    <source>
        <dbReference type="ARBA" id="ARBA00004141"/>
    </source>
</evidence>
<dbReference type="PANTHER" id="PTHR12371">
    <property type="entry name" value="TRANSLOCATION ASSOCIATED MEMBRANE PROTEIN"/>
    <property type="match status" value="1"/>
</dbReference>
<feature type="region of interest" description="Disordered" evidence="10">
    <location>
        <begin position="590"/>
        <end position="616"/>
    </location>
</feature>
<dbReference type="PANTHER" id="PTHR12371:SF11">
    <property type="entry name" value="TRANSLOCATING CHAIN-ASSOCIATED MEMBRANE PROTEIN"/>
    <property type="match status" value="1"/>
</dbReference>
<dbReference type="SMART" id="SM00724">
    <property type="entry name" value="TLC"/>
    <property type="match status" value="1"/>
</dbReference>
<reference evidence="13" key="1">
    <citation type="submission" date="2023-06" db="EMBL/GenBank/DDBJ databases">
        <authorList>
            <person name="Delattre M."/>
        </authorList>
    </citation>
    <scope>NUCLEOTIDE SEQUENCE</scope>
    <source>
        <strain evidence="13">AF72</strain>
    </source>
</reference>
<protein>
    <recommendedName>
        <fullName evidence="12">TLC domain-containing protein</fullName>
    </recommendedName>
</protein>
<evidence type="ECO:0000313" key="13">
    <source>
        <dbReference type="EMBL" id="CAJ0568582.1"/>
    </source>
</evidence>
<comment type="caution">
    <text evidence="13">The sequence shown here is derived from an EMBL/GenBank/DDBJ whole genome shotgun (WGS) entry which is preliminary data.</text>
</comment>
<feature type="region of interest" description="Disordered" evidence="10">
    <location>
        <begin position="340"/>
        <end position="385"/>
    </location>
</feature>
<evidence type="ECO:0000256" key="6">
    <source>
        <dbReference type="ARBA" id="ARBA00022989"/>
    </source>
</evidence>
<gene>
    <name evidence="13" type="ORF">MSPICULIGERA_LOCUS7098</name>
</gene>
<dbReference type="Proteomes" id="UP001177023">
    <property type="component" value="Unassembled WGS sequence"/>
</dbReference>
<dbReference type="InterPro" id="IPR006634">
    <property type="entry name" value="TLC-dom"/>
</dbReference>
<dbReference type="InterPro" id="IPR016447">
    <property type="entry name" value="Translocation_assoc_membrane"/>
</dbReference>
<name>A0AA36CGH1_9BILA</name>
<evidence type="ECO:0000256" key="2">
    <source>
        <dbReference type="ARBA" id="ARBA00005999"/>
    </source>
</evidence>
<dbReference type="GO" id="GO:0005789">
    <property type="term" value="C:endoplasmic reticulum membrane"/>
    <property type="evidence" value="ECO:0007669"/>
    <property type="project" value="TreeGrafter"/>
</dbReference>
<dbReference type="GO" id="GO:0045048">
    <property type="term" value="P:protein insertion into ER membrane"/>
    <property type="evidence" value="ECO:0007669"/>
    <property type="project" value="TreeGrafter"/>
</dbReference>
<feature type="non-terminal residue" evidence="13">
    <location>
        <position position="616"/>
    </location>
</feature>
<evidence type="ECO:0000256" key="8">
    <source>
        <dbReference type="PROSITE-ProRule" id="PRU00205"/>
    </source>
</evidence>